<dbReference type="SMART" id="SM00534">
    <property type="entry name" value="MUTSac"/>
    <property type="match status" value="1"/>
</dbReference>
<dbReference type="Pfam" id="PF05190">
    <property type="entry name" value="MutS_IV"/>
    <property type="match status" value="1"/>
</dbReference>
<keyword evidence="4 9" id="KW-0227">DNA damage</keyword>
<dbReference type="PROSITE" id="PS00486">
    <property type="entry name" value="DNA_MISMATCH_REPAIR_2"/>
    <property type="match status" value="1"/>
</dbReference>
<evidence type="ECO:0000256" key="2">
    <source>
        <dbReference type="ARBA" id="ARBA00006271"/>
    </source>
</evidence>
<dbReference type="InterPro" id="IPR007696">
    <property type="entry name" value="DNA_mismatch_repair_MutS_core"/>
</dbReference>
<dbReference type="Gene3D" id="3.30.420.110">
    <property type="entry name" value="MutS, connector domain"/>
    <property type="match status" value="1"/>
</dbReference>
<dbReference type="GO" id="GO:0140664">
    <property type="term" value="F:ATP-dependent DNA damage sensor activity"/>
    <property type="evidence" value="ECO:0007669"/>
    <property type="project" value="InterPro"/>
</dbReference>
<dbReference type="GO" id="GO:0032301">
    <property type="term" value="C:MutSalpha complex"/>
    <property type="evidence" value="ECO:0007669"/>
    <property type="project" value="TreeGrafter"/>
</dbReference>
<dbReference type="InterPro" id="IPR016151">
    <property type="entry name" value="DNA_mismatch_repair_MutS_N"/>
</dbReference>
<dbReference type="AlphaFoldDB" id="A0AAJ7WIY0"/>
<comment type="subcellular location">
    <subcellularLocation>
        <location evidence="1">Nucleus</location>
    </subcellularLocation>
</comment>
<dbReference type="PIRSF" id="PIRSF005813">
    <property type="entry name" value="MSH2"/>
    <property type="match status" value="1"/>
</dbReference>
<evidence type="ECO:0000256" key="5">
    <source>
        <dbReference type="ARBA" id="ARBA00022840"/>
    </source>
</evidence>
<dbReference type="SUPFAM" id="SSF52540">
    <property type="entry name" value="P-loop containing nucleoside triphosphate hydrolases"/>
    <property type="match status" value="1"/>
</dbReference>
<dbReference type="InterPro" id="IPR007695">
    <property type="entry name" value="DNA_mismatch_repair_MutS-lik_N"/>
</dbReference>
<keyword evidence="3 9" id="KW-0547">Nucleotide-binding</keyword>
<sequence length="908" mass="101641">MVDAPVHANLEDVTRDKTFLRFLKDGPAKSSTTVRFYDRKTYFSVHFDDATLASKCLLKVSIKNIQGIPSAWIGQGNYERFLKELLLVKAYRVEIYAEVRKTPDGWEMVKSASPGNLVEVEDVLFATDSPQLIVSSHRNGIASLQFTPQNESVLIGVAFCDPVLQRLKVTQILDNTMLTKLQVLLIQISPKEMVIPTKMDDKLHKLLRRNNITFYEVAADHFNDKNLEQDLEKIYKFGKKQAKNIQILPELLVQQARKPLAALLKFLNLASSPSSFSQFSLQELKPDTLMRLDAAAVHALHLLPVNELAKEDTIYGILCRARTPGGQRLLSEWIKQPLIDPAKIEERLDIVEFFVNSNEVRHSLHEDFLRRFPDLHIMAKKLHQKKVRLSDLYKLYTIVRSLSPVLSTLPQGECASLDDLIVKSLQGMTKDFEKYVEMIEQVIDIERAESKMEFLVMPSFDEALKEINDRIVDCEKQAEKLLTKAAQTLSVEKGKVIKLDYATDGGFVFRVSKKEYNRIKTQRAFDIADVKNNGVSFSNGELRDLNSEYVAAKSDYKTMQETLVSDIVDVASGYSDPLYQLADNISQLDALVGLAVAAVDGNYVRPKILQMSGGEIKLENVRHPIVAKKQSQYVPSDAHFTKDERRFQILTGPNMGGKSTFMRAVATSVVMAQIGSFVPCDEATISVRDAILTRVGAGDEIVRGVSTFMAEMLETAFIMKSATENSLIVIDELGRGTSTYDGLGLAWAISNTEQRSFCIFATHYHELAALEAQIPGVVNVHVSALAEDSRIVLLYKVVPGPCSQSFGVQAAELAELPKSVVSEARQRLSRYISMELTVALAKQDEEARRIEALIREFCAICEGIMETDSMEMAQKTEKIQVERDRIREALEGTPFAAVLPPSAGVEQA</sequence>
<dbReference type="InterPro" id="IPR000432">
    <property type="entry name" value="DNA_mismatch_repair_MutS_C"/>
</dbReference>
<dbReference type="GO" id="GO:0030983">
    <property type="term" value="F:mismatched DNA binding"/>
    <property type="evidence" value="ECO:0007669"/>
    <property type="project" value="InterPro"/>
</dbReference>
<evidence type="ECO:0000313" key="11">
    <source>
        <dbReference type="Proteomes" id="UP000694867"/>
    </source>
</evidence>
<dbReference type="NCBIfam" id="NF003810">
    <property type="entry name" value="PRK05399.1"/>
    <property type="match status" value="1"/>
</dbReference>
<dbReference type="GO" id="GO:0006312">
    <property type="term" value="P:mitotic recombination"/>
    <property type="evidence" value="ECO:0007669"/>
    <property type="project" value="TreeGrafter"/>
</dbReference>
<evidence type="ECO:0000256" key="1">
    <source>
        <dbReference type="ARBA" id="ARBA00004123"/>
    </source>
</evidence>
<protein>
    <submittedName>
        <fullName evidence="12">DNA mismatch repair protein Msh2</fullName>
    </submittedName>
</protein>
<evidence type="ECO:0000256" key="3">
    <source>
        <dbReference type="ARBA" id="ARBA00022741"/>
    </source>
</evidence>
<dbReference type="GO" id="GO:0006298">
    <property type="term" value="P:mismatch repair"/>
    <property type="evidence" value="ECO:0007669"/>
    <property type="project" value="InterPro"/>
</dbReference>
<dbReference type="InterPro" id="IPR036678">
    <property type="entry name" value="MutS_con_dom_sf"/>
</dbReference>
<dbReference type="GeneID" id="100900610"/>
<dbReference type="GO" id="GO:0005524">
    <property type="term" value="F:ATP binding"/>
    <property type="evidence" value="ECO:0007669"/>
    <property type="project" value="UniProtKB-KW"/>
</dbReference>
<evidence type="ECO:0000313" key="12">
    <source>
        <dbReference type="RefSeq" id="XP_028968552.1"/>
    </source>
</evidence>
<dbReference type="InterPro" id="IPR011184">
    <property type="entry name" value="DNA_mismatch_repair_Msh2"/>
</dbReference>
<dbReference type="Gene3D" id="3.40.1170.10">
    <property type="entry name" value="DNA repair protein MutS, domain I"/>
    <property type="match status" value="1"/>
</dbReference>
<dbReference type="Pfam" id="PF05192">
    <property type="entry name" value="MutS_III"/>
    <property type="match status" value="1"/>
</dbReference>
<dbReference type="PANTHER" id="PTHR11361">
    <property type="entry name" value="DNA MISMATCH REPAIR PROTEIN MUTS FAMILY MEMBER"/>
    <property type="match status" value="1"/>
</dbReference>
<keyword evidence="5" id="KW-0067">ATP-binding</keyword>
<accession>A0AAJ7WIY0</accession>
<feature type="domain" description="DNA mismatch repair proteins mutS family" evidence="10">
    <location>
        <begin position="726"/>
        <end position="742"/>
    </location>
</feature>
<evidence type="ECO:0000256" key="9">
    <source>
        <dbReference type="RuleBase" id="RU003756"/>
    </source>
</evidence>
<dbReference type="InterPro" id="IPR027417">
    <property type="entry name" value="P-loop_NTPase"/>
</dbReference>
<evidence type="ECO:0000256" key="4">
    <source>
        <dbReference type="ARBA" id="ARBA00022763"/>
    </source>
</evidence>
<reference evidence="12" key="1">
    <citation type="submission" date="2025-08" db="UniProtKB">
        <authorList>
            <consortium name="RefSeq"/>
        </authorList>
    </citation>
    <scope>IDENTIFICATION</scope>
</reference>
<dbReference type="RefSeq" id="XP_028968552.1">
    <property type="nucleotide sequence ID" value="XM_029112719.1"/>
</dbReference>
<evidence type="ECO:0000256" key="7">
    <source>
        <dbReference type="ARBA" id="ARBA00023204"/>
    </source>
</evidence>
<dbReference type="Gene3D" id="3.40.50.300">
    <property type="entry name" value="P-loop containing nucleotide triphosphate hydrolases"/>
    <property type="match status" value="1"/>
</dbReference>
<dbReference type="PANTHER" id="PTHR11361:SF35">
    <property type="entry name" value="DNA MISMATCH REPAIR PROTEIN MSH2"/>
    <property type="match status" value="1"/>
</dbReference>
<dbReference type="InterPro" id="IPR007860">
    <property type="entry name" value="DNA_mmatch_repair_MutS_con_dom"/>
</dbReference>
<dbReference type="Proteomes" id="UP000694867">
    <property type="component" value="Unplaced"/>
</dbReference>
<comment type="function">
    <text evidence="9">Component of the post-replicative DNA mismatch repair system (MMR).</text>
</comment>
<dbReference type="Gene3D" id="1.10.1420.10">
    <property type="match status" value="2"/>
</dbReference>
<dbReference type="InterPro" id="IPR036187">
    <property type="entry name" value="DNA_mismatch_repair_MutS_sf"/>
</dbReference>
<organism evidence="11 12">
    <name type="scientific">Galendromus occidentalis</name>
    <name type="common">western predatory mite</name>
    <dbReference type="NCBI Taxonomy" id="34638"/>
    <lineage>
        <taxon>Eukaryota</taxon>
        <taxon>Metazoa</taxon>
        <taxon>Ecdysozoa</taxon>
        <taxon>Arthropoda</taxon>
        <taxon>Chelicerata</taxon>
        <taxon>Arachnida</taxon>
        <taxon>Acari</taxon>
        <taxon>Parasitiformes</taxon>
        <taxon>Mesostigmata</taxon>
        <taxon>Gamasina</taxon>
        <taxon>Phytoseioidea</taxon>
        <taxon>Phytoseiidae</taxon>
        <taxon>Typhlodrominae</taxon>
        <taxon>Galendromus</taxon>
    </lineage>
</organism>
<gene>
    <name evidence="12" type="primary">LOC100900610</name>
</gene>
<dbReference type="SUPFAM" id="SSF48334">
    <property type="entry name" value="DNA repair protein MutS, domain III"/>
    <property type="match status" value="1"/>
</dbReference>
<comment type="similarity">
    <text evidence="2 9">Belongs to the DNA mismatch repair MutS family.</text>
</comment>
<dbReference type="InterPro" id="IPR045076">
    <property type="entry name" value="MutS"/>
</dbReference>
<keyword evidence="7 9" id="KW-0234">DNA repair</keyword>
<dbReference type="InterPro" id="IPR007861">
    <property type="entry name" value="DNA_mismatch_repair_MutS_clamp"/>
</dbReference>
<dbReference type="KEGG" id="goe:100900610"/>
<proteinExistence type="inferred from homology"/>
<evidence type="ECO:0000256" key="6">
    <source>
        <dbReference type="ARBA" id="ARBA00023125"/>
    </source>
</evidence>
<evidence type="ECO:0000259" key="10">
    <source>
        <dbReference type="PROSITE" id="PS00486"/>
    </source>
</evidence>
<dbReference type="SMART" id="SM00533">
    <property type="entry name" value="MUTSd"/>
    <property type="match status" value="1"/>
</dbReference>
<keyword evidence="8" id="KW-0539">Nucleus</keyword>
<keyword evidence="11" id="KW-1185">Reference proteome</keyword>
<dbReference type="Pfam" id="PF00488">
    <property type="entry name" value="MutS_V"/>
    <property type="match status" value="1"/>
</dbReference>
<dbReference type="Pfam" id="PF01624">
    <property type="entry name" value="MutS_I"/>
    <property type="match status" value="1"/>
</dbReference>
<keyword evidence="6 9" id="KW-0238">DNA-binding</keyword>
<evidence type="ECO:0000256" key="8">
    <source>
        <dbReference type="ARBA" id="ARBA00023242"/>
    </source>
</evidence>
<name>A0AAJ7WIY0_9ACAR</name>
<dbReference type="Pfam" id="PF05188">
    <property type="entry name" value="MutS_II"/>
    <property type="match status" value="1"/>
</dbReference>